<dbReference type="GO" id="GO:0032259">
    <property type="term" value="P:methylation"/>
    <property type="evidence" value="ECO:0007669"/>
    <property type="project" value="UniProtKB-KW"/>
</dbReference>
<comment type="function">
    <text evidence="5">Dual-specificity methyltransferase that catalyzes the formation of 5-methyluridine at position 54 (m5U54) in all tRNAs, and that of position 341 (m5U341) in tmRNA (transfer-mRNA).</text>
</comment>
<sequence>MLPKDFAPQAYDTLLNEKISAIAPRFNALGAPAPSVFASPTASFRMRTEFRVWHDGDSLDFVMFDREAPKIPVPIATFPIASEAVQAVFTPLKEALKASPELKRKLFQVEFLSTQSGQVLVTLIYHRQLDGKWEQAARGLSEQLNILMIGRSRGQKITLTQDWLEETLTINTRVFKYKQPEQAFIQPNAYVNERMIEWAMSQISGPDSDLLELYCGIGNFTIPLATQFQRVLATEVSKVATRAAVENLALNGVTNVEFARLSAEEMTIAMAGTRTFRRLASLETALEDYNLHTVFVDPPRAGLDTGTLDLVSGFEEILYISCNPMTLLDNLETLIKSHSIESLAFFDQFPYTPHLECGVHLKRHQDSKA</sequence>
<dbReference type="NCBIfam" id="TIGR02143">
    <property type="entry name" value="trmA_only"/>
    <property type="match status" value="1"/>
</dbReference>
<protein>
    <recommendedName>
        <fullName evidence="5">tRNA/tmRNA (uracil-C(5))-methyltransferase</fullName>
        <ecNumber evidence="5">2.1.1.35</ecNumber>
    </recommendedName>
    <alternativeName>
        <fullName evidence="5">tRNA (uracil(54)-C(5))-methyltransferase</fullName>
    </alternativeName>
    <alternativeName>
        <fullName evidence="5">tRNA(m5U54)-methyltransferase</fullName>
        <shortName evidence="5">RUMT</shortName>
    </alternativeName>
    <alternativeName>
        <fullName evidence="5">tmRNA (uracil(341)-C(5))-methyltransferase</fullName>
    </alternativeName>
</protein>
<dbReference type="InterPro" id="IPR029063">
    <property type="entry name" value="SAM-dependent_MTases_sf"/>
</dbReference>
<keyword evidence="2 5" id="KW-0808">Transferase</keyword>
<feature type="binding site" evidence="5 6">
    <location>
        <position position="297"/>
    </location>
    <ligand>
        <name>S-adenosyl-L-methionine</name>
        <dbReference type="ChEBI" id="CHEBI:59789"/>
    </ligand>
</feature>
<dbReference type="PANTHER" id="PTHR47790:SF2">
    <property type="entry name" value="TRNA_TMRNA (URACIL-C(5))-METHYLTRANSFERASE"/>
    <property type="match status" value="1"/>
</dbReference>
<dbReference type="PROSITE" id="PS01230">
    <property type="entry name" value="TRMA_1"/>
    <property type="match status" value="1"/>
</dbReference>
<feature type="active site" evidence="7">
    <location>
        <position position="322"/>
    </location>
</feature>
<dbReference type="CDD" id="cd02440">
    <property type="entry name" value="AdoMet_MTases"/>
    <property type="match status" value="1"/>
</dbReference>
<keyword evidence="1 5" id="KW-0489">Methyltransferase</keyword>
<gene>
    <name evidence="5 8" type="primary">trmA</name>
    <name evidence="8" type="ORF">E0F26_09180</name>
</gene>
<evidence type="ECO:0000256" key="4">
    <source>
        <dbReference type="ARBA" id="ARBA00022694"/>
    </source>
</evidence>
<dbReference type="EMBL" id="CP036501">
    <property type="protein sequence ID" value="UZP74897.1"/>
    <property type="molecule type" value="Genomic_DNA"/>
</dbReference>
<feature type="active site" description="Proton acceptor" evidence="5">
    <location>
        <position position="356"/>
    </location>
</feature>
<evidence type="ECO:0000256" key="1">
    <source>
        <dbReference type="ARBA" id="ARBA00022603"/>
    </source>
</evidence>
<evidence type="ECO:0000256" key="6">
    <source>
        <dbReference type="PROSITE-ProRule" id="PRU01024"/>
    </source>
</evidence>
<dbReference type="PANTHER" id="PTHR47790">
    <property type="entry name" value="TRNA/TMRNA (URACIL-C(5))-METHYLTRANSFERASE"/>
    <property type="match status" value="1"/>
</dbReference>
<feature type="binding site" evidence="5 6">
    <location>
        <position position="214"/>
    </location>
    <ligand>
        <name>S-adenosyl-L-methionine</name>
        <dbReference type="ChEBI" id="CHEBI:59789"/>
    </ligand>
</feature>
<dbReference type="Proteomes" id="UP001317963">
    <property type="component" value="Chromosome"/>
</dbReference>
<comment type="catalytic activity">
    <reaction evidence="5">
        <text>uridine(341) in tmRNA + S-adenosyl-L-methionine = 5-methyluridine(341) in tmRNA + S-adenosyl-L-homocysteine + H(+)</text>
        <dbReference type="Rhea" id="RHEA:43612"/>
        <dbReference type="Rhea" id="RHEA-COMP:10630"/>
        <dbReference type="Rhea" id="RHEA-COMP:10631"/>
        <dbReference type="ChEBI" id="CHEBI:15378"/>
        <dbReference type="ChEBI" id="CHEBI:57856"/>
        <dbReference type="ChEBI" id="CHEBI:59789"/>
        <dbReference type="ChEBI" id="CHEBI:65315"/>
        <dbReference type="ChEBI" id="CHEBI:74447"/>
    </reaction>
</comment>
<feature type="binding site" evidence="5 6">
    <location>
        <position position="186"/>
    </location>
    <ligand>
        <name>S-adenosyl-L-methionine</name>
        <dbReference type="ChEBI" id="CHEBI:59789"/>
    </ligand>
</feature>
<evidence type="ECO:0000313" key="8">
    <source>
        <dbReference type="EMBL" id="UZP74897.1"/>
    </source>
</evidence>
<dbReference type="InterPro" id="IPR030390">
    <property type="entry name" value="MeTrfase_TrmA_AS"/>
</dbReference>
<dbReference type="PROSITE" id="PS51687">
    <property type="entry name" value="SAM_MT_RNA_M5U"/>
    <property type="match status" value="1"/>
</dbReference>
<feature type="binding site" evidence="5 6">
    <location>
        <position position="235"/>
    </location>
    <ligand>
        <name>S-adenosyl-L-methionine</name>
        <dbReference type="ChEBI" id="CHEBI:59789"/>
    </ligand>
</feature>
<dbReference type="InterPro" id="IPR030391">
    <property type="entry name" value="MeTrfase_TrmA_CS"/>
</dbReference>
<proteinExistence type="inferred from homology"/>
<accession>A0ABY6Q6J7</accession>
<dbReference type="HAMAP" id="MF_01011">
    <property type="entry name" value="RNA_methyltr_TrmA"/>
    <property type="match status" value="1"/>
</dbReference>
<dbReference type="InterPro" id="IPR010280">
    <property type="entry name" value="U5_MeTrfase_fam"/>
</dbReference>
<keyword evidence="4 5" id="KW-0819">tRNA processing</keyword>
<organism evidence="8 9">
    <name type="scientific">Candidatus Paraluminiphilus aquimaris</name>
    <dbReference type="NCBI Taxonomy" id="2518994"/>
    <lineage>
        <taxon>Bacteria</taxon>
        <taxon>Pseudomonadati</taxon>
        <taxon>Pseudomonadota</taxon>
        <taxon>Gammaproteobacteria</taxon>
        <taxon>Cellvibrionales</taxon>
        <taxon>Halieaceae</taxon>
        <taxon>Candidatus Paraluminiphilus</taxon>
    </lineage>
</organism>
<comment type="catalytic activity">
    <reaction evidence="5">
        <text>uridine(54) in tRNA + S-adenosyl-L-methionine = 5-methyluridine(54) in tRNA + S-adenosyl-L-homocysteine + H(+)</text>
        <dbReference type="Rhea" id="RHEA:42712"/>
        <dbReference type="Rhea" id="RHEA-COMP:10167"/>
        <dbReference type="Rhea" id="RHEA-COMP:10193"/>
        <dbReference type="ChEBI" id="CHEBI:15378"/>
        <dbReference type="ChEBI" id="CHEBI:57856"/>
        <dbReference type="ChEBI" id="CHEBI:59789"/>
        <dbReference type="ChEBI" id="CHEBI:65315"/>
        <dbReference type="ChEBI" id="CHEBI:74447"/>
        <dbReference type="EC" id="2.1.1.35"/>
    </reaction>
</comment>
<evidence type="ECO:0000256" key="7">
    <source>
        <dbReference type="PROSITE-ProRule" id="PRU10015"/>
    </source>
</evidence>
<name>A0ABY6Q6J7_9GAMM</name>
<dbReference type="SUPFAM" id="SSF53335">
    <property type="entry name" value="S-adenosyl-L-methionine-dependent methyltransferases"/>
    <property type="match status" value="1"/>
</dbReference>
<dbReference type="Pfam" id="PF05958">
    <property type="entry name" value="tRNA_U5-meth_tr"/>
    <property type="match status" value="1"/>
</dbReference>
<dbReference type="Gene3D" id="2.40.50.1070">
    <property type="match status" value="1"/>
</dbReference>
<dbReference type="PROSITE" id="PS01231">
    <property type="entry name" value="TRMA_2"/>
    <property type="match status" value="1"/>
</dbReference>
<dbReference type="EC" id="2.1.1.35" evidence="5"/>
<feature type="active site" description="Nucleophile" evidence="5 6">
    <location>
        <position position="322"/>
    </location>
</feature>
<evidence type="ECO:0000256" key="3">
    <source>
        <dbReference type="ARBA" id="ARBA00022691"/>
    </source>
</evidence>
<evidence type="ECO:0000313" key="9">
    <source>
        <dbReference type="Proteomes" id="UP001317963"/>
    </source>
</evidence>
<feature type="binding site" evidence="5">
    <location>
        <position position="219"/>
    </location>
    <ligand>
        <name>S-adenosyl-L-methionine</name>
        <dbReference type="ChEBI" id="CHEBI:59789"/>
    </ligand>
</feature>
<comment type="similarity">
    <text evidence="5">Belongs to the class I-like SAM-binding methyltransferase superfamily. RNA M5U methyltransferase family. TrmA subfamily.</text>
</comment>
<dbReference type="InterPro" id="IPR011869">
    <property type="entry name" value="TrmA_MeTrfase"/>
</dbReference>
<reference evidence="8 9" key="1">
    <citation type="submission" date="2019-02" db="EMBL/GenBank/DDBJ databases">
        <title>Halieaceae_genomes.</title>
        <authorList>
            <person name="Li S.-H."/>
        </authorList>
    </citation>
    <scope>NUCLEOTIDE SEQUENCE [LARGE SCALE GENOMIC DNA]</scope>
    <source>
        <strain evidence="8 9">JH123</strain>
    </source>
</reference>
<dbReference type="Gene3D" id="3.40.50.150">
    <property type="entry name" value="Vaccinia Virus protein VP39"/>
    <property type="match status" value="1"/>
</dbReference>
<keyword evidence="3 5" id="KW-0949">S-adenosyl-L-methionine</keyword>
<keyword evidence="9" id="KW-1185">Reference proteome</keyword>
<evidence type="ECO:0000256" key="2">
    <source>
        <dbReference type="ARBA" id="ARBA00022679"/>
    </source>
</evidence>
<dbReference type="GO" id="GO:0030697">
    <property type="term" value="F:tRNA (uracil(54)-C5)-methyltransferase activity, S-adenosyl methionine-dependent"/>
    <property type="evidence" value="ECO:0007669"/>
    <property type="project" value="UniProtKB-EC"/>
</dbReference>
<dbReference type="RefSeq" id="WP_279241359.1">
    <property type="nucleotide sequence ID" value="NZ_CP036501.1"/>
</dbReference>
<evidence type="ECO:0000256" key="5">
    <source>
        <dbReference type="HAMAP-Rule" id="MF_01011"/>
    </source>
</evidence>